<feature type="transmembrane region" description="Helical" evidence="6">
    <location>
        <begin position="244"/>
        <end position="265"/>
    </location>
</feature>
<evidence type="ECO:0000256" key="6">
    <source>
        <dbReference type="SAM" id="Phobius"/>
    </source>
</evidence>
<keyword evidence="5 6" id="KW-0472">Membrane</keyword>
<evidence type="ECO:0000256" key="2">
    <source>
        <dbReference type="ARBA" id="ARBA00009773"/>
    </source>
</evidence>
<feature type="transmembrane region" description="Helical" evidence="6">
    <location>
        <begin position="57"/>
        <end position="82"/>
    </location>
</feature>
<reference evidence="7" key="1">
    <citation type="journal article" date="2021" name="PeerJ">
        <title>Extensive microbial diversity within the chicken gut microbiome revealed by metagenomics and culture.</title>
        <authorList>
            <person name="Gilroy R."/>
            <person name="Ravi A."/>
            <person name="Getino M."/>
            <person name="Pursley I."/>
            <person name="Horton D.L."/>
            <person name="Alikhan N.F."/>
            <person name="Baker D."/>
            <person name="Gharbi K."/>
            <person name="Hall N."/>
            <person name="Watson M."/>
            <person name="Adriaenssens E.M."/>
            <person name="Foster-Nyarko E."/>
            <person name="Jarju S."/>
            <person name="Secka A."/>
            <person name="Antonio M."/>
            <person name="Oren A."/>
            <person name="Chaudhuri R.R."/>
            <person name="La Ragione R."/>
            <person name="Hildebrand F."/>
            <person name="Pallen M.J."/>
        </authorList>
    </citation>
    <scope>NUCLEOTIDE SEQUENCE</scope>
    <source>
        <strain evidence="7">CHK171-7178</strain>
    </source>
</reference>
<evidence type="ECO:0000256" key="5">
    <source>
        <dbReference type="ARBA" id="ARBA00023136"/>
    </source>
</evidence>
<feature type="transmembrane region" description="Helical" evidence="6">
    <location>
        <begin position="185"/>
        <end position="211"/>
    </location>
</feature>
<comment type="subcellular location">
    <subcellularLocation>
        <location evidence="1">Membrane</location>
        <topology evidence="1">Multi-pass membrane protein</topology>
    </subcellularLocation>
</comment>
<feature type="transmembrane region" description="Helical" evidence="6">
    <location>
        <begin position="285"/>
        <end position="314"/>
    </location>
</feature>
<keyword evidence="4 6" id="KW-1133">Transmembrane helix</keyword>
<feature type="transmembrane region" description="Helical" evidence="6">
    <location>
        <begin position="127"/>
        <end position="152"/>
    </location>
</feature>
<evidence type="ECO:0000256" key="3">
    <source>
        <dbReference type="ARBA" id="ARBA00022692"/>
    </source>
</evidence>
<dbReference type="AlphaFoldDB" id="A0A921FYX7"/>
<sequence length="324" mass="36838">MPENHNRQQVFHSIFMKWLPAVLTGIILFTVPPAAIAVIIAYFTAPILSSVRSMTKLPLTIATLLVMTLMLFLMSAFTFIALHGLIDTVPTVERHIAPFTQNTDIPSKLFTFLEDKVVEYGHALLEYTLTIISTVFQQLFGWFIFLVAYFFALRESGKNRYWFLVYFPVTIRQPAKRMFTKSGQLIGTFVSVEARLFLLTFLIITIGFFLLRFDSPIGNAFLISLADSLPFLGIGLFLLPMAAFFLYTSNLYVGVSLILLYLFTMTTRQMAESYMWASTFQLKPIHAFFITASSFYLFGLPGILLTPFLLFAALKIRQHPLFTG</sequence>
<dbReference type="EMBL" id="DYWT01000122">
    <property type="protein sequence ID" value="HJF31581.1"/>
    <property type="molecule type" value="Genomic_DNA"/>
</dbReference>
<name>A0A921FYX7_SPOPS</name>
<proteinExistence type="inferred from homology"/>
<evidence type="ECO:0000256" key="4">
    <source>
        <dbReference type="ARBA" id="ARBA00022989"/>
    </source>
</evidence>
<protein>
    <submittedName>
        <fullName evidence="7">AI-2E family transporter</fullName>
    </submittedName>
</protein>
<evidence type="ECO:0000256" key="1">
    <source>
        <dbReference type="ARBA" id="ARBA00004141"/>
    </source>
</evidence>
<organism evidence="7 8">
    <name type="scientific">Sporosarcina psychrophila</name>
    <name type="common">Bacillus psychrophilus</name>
    <dbReference type="NCBI Taxonomy" id="1476"/>
    <lineage>
        <taxon>Bacteria</taxon>
        <taxon>Bacillati</taxon>
        <taxon>Bacillota</taxon>
        <taxon>Bacilli</taxon>
        <taxon>Bacillales</taxon>
        <taxon>Caryophanaceae</taxon>
        <taxon>Sporosarcina</taxon>
    </lineage>
</organism>
<gene>
    <name evidence="7" type="ORF">K8V56_07350</name>
</gene>
<dbReference type="InterPro" id="IPR002549">
    <property type="entry name" value="AI-2E-like"/>
</dbReference>
<dbReference type="Pfam" id="PF01594">
    <property type="entry name" value="AI-2E_transport"/>
    <property type="match status" value="1"/>
</dbReference>
<feature type="transmembrane region" description="Helical" evidence="6">
    <location>
        <begin position="20"/>
        <end position="45"/>
    </location>
</feature>
<dbReference type="GO" id="GO:0016020">
    <property type="term" value="C:membrane"/>
    <property type="evidence" value="ECO:0007669"/>
    <property type="project" value="UniProtKB-SubCell"/>
</dbReference>
<reference evidence="7" key="2">
    <citation type="submission" date="2021-09" db="EMBL/GenBank/DDBJ databases">
        <authorList>
            <person name="Gilroy R."/>
        </authorList>
    </citation>
    <scope>NUCLEOTIDE SEQUENCE</scope>
    <source>
        <strain evidence="7">CHK171-7178</strain>
    </source>
</reference>
<accession>A0A921FYX7</accession>
<feature type="transmembrane region" description="Helical" evidence="6">
    <location>
        <begin position="217"/>
        <end position="239"/>
    </location>
</feature>
<evidence type="ECO:0000313" key="8">
    <source>
        <dbReference type="Proteomes" id="UP000698173"/>
    </source>
</evidence>
<keyword evidence="3 6" id="KW-0812">Transmembrane</keyword>
<comment type="similarity">
    <text evidence="2">Belongs to the autoinducer-2 exporter (AI-2E) (TC 2.A.86) family.</text>
</comment>
<evidence type="ECO:0000313" key="7">
    <source>
        <dbReference type="EMBL" id="HJF31581.1"/>
    </source>
</evidence>
<dbReference type="Proteomes" id="UP000698173">
    <property type="component" value="Unassembled WGS sequence"/>
</dbReference>
<comment type="caution">
    <text evidence="7">The sequence shown here is derived from an EMBL/GenBank/DDBJ whole genome shotgun (WGS) entry which is preliminary data.</text>
</comment>